<dbReference type="Pfam" id="PF01151">
    <property type="entry name" value="ELO"/>
    <property type="match status" value="1"/>
</dbReference>
<dbReference type="EMBL" id="UYWY01021845">
    <property type="protein sequence ID" value="VDM45008.1"/>
    <property type="molecule type" value="Genomic_DNA"/>
</dbReference>
<evidence type="ECO:0000313" key="13">
    <source>
        <dbReference type="Proteomes" id="UP000050794"/>
    </source>
</evidence>
<keyword evidence="5" id="KW-0812">Transmembrane</keyword>
<keyword evidence="4 11" id="KW-0808">Transferase</keyword>
<comment type="pathway">
    <text evidence="2">Lipid metabolism; fatty acid biosynthesis.</text>
</comment>
<reference evidence="12 13" key="2">
    <citation type="submission" date="2018-11" db="EMBL/GenBank/DDBJ databases">
        <authorList>
            <consortium name="Pathogen Informatics"/>
        </authorList>
    </citation>
    <scope>NUCLEOTIDE SEQUENCE [LARGE SCALE GENOMIC DNA]</scope>
</reference>
<name>A0A183UYW7_TOXCA</name>
<comment type="similarity">
    <text evidence="11">Belongs to the ELO family.</text>
</comment>
<organism evidence="13 14">
    <name type="scientific">Toxocara canis</name>
    <name type="common">Canine roundworm</name>
    <dbReference type="NCBI Taxonomy" id="6265"/>
    <lineage>
        <taxon>Eukaryota</taxon>
        <taxon>Metazoa</taxon>
        <taxon>Ecdysozoa</taxon>
        <taxon>Nematoda</taxon>
        <taxon>Chromadorea</taxon>
        <taxon>Rhabditida</taxon>
        <taxon>Spirurina</taxon>
        <taxon>Ascaridomorpha</taxon>
        <taxon>Ascaridoidea</taxon>
        <taxon>Toxocaridae</taxon>
        <taxon>Toxocara</taxon>
    </lineage>
</organism>
<evidence type="ECO:0000256" key="7">
    <source>
        <dbReference type="ARBA" id="ARBA00022989"/>
    </source>
</evidence>
<dbReference type="GO" id="GO:0019367">
    <property type="term" value="P:fatty acid elongation, saturated fatty acid"/>
    <property type="evidence" value="ECO:0007669"/>
    <property type="project" value="TreeGrafter"/>
</dbReference>
<evidence type="ECO:0000256" key="8">
    <source>
        <dbReference type="ARBA" id="ARBA00023098"/>
    </source>
</evidence>
<dbReference type="WBParaSite" id="TCNE_0001368701-mRNA-1">
    <property type="protein sequence ID" value="TCNE_0001368701-mRNA-1"/>
    <property type="gene ID" value="TCNE_0001368701"/>
</dbReference>
<keyword evidence="13" id="KW-1185">Reference proteome</keyword>
<dbReference type="GO" id="GO:0030148">
    <property type="term" value="P:sphingolipid biosynthetic process"/>
    <property type="evidence" value="ECO:0007669"/>
    <property type="project" value="TreeGrafter"/>
</dbReference>
<dbReference type="PANTHER" id="PTHR11157:SF29">
    <property type="entry name" value="ELONGATION OF LONG CHAIN FATTY ACIDS PROTEIN 5"/>
    <property type="match status" value="1"/>
</dbReference>
<dbReference type="GO" id="GO:0034625">
    <property type="term" value="P:fatty acid elongation, monounsaturated fatty acid"/>
    <property type="evidence" value="ECO:0007669"/>
    <property type="project" value="TreeGrafter"/>
</dbReference>
<evidence type="ECO:0000256" key="1">
    <source>
        <dbReference type="ARBA" id="ARBA00004141"/>
    </source>
</evidence>
<evidence type="ECO:0000313" key="12">
    <source>
        <dbReference type="EMBL" id="VDM45008.1"/>
    </source>
</evidence>
<dbReference type="EC" id="2.3.1.199" evidence="11"/>
<dbReference type="UniPathway" id="UPA00094"/>
<sequence length="317" mass="36867">KLEPPLYVSFESGSESSQRIEIEIPEFPNDRSRKADLPVFQFIAISVMDLLTSSHFDFKAAQRWADGMEWTVAQLGGAYVIAIFSIQYIMRERKAFDLQRPLYVWNAMLAIFSIAGFIRLTPTFIGQFRERGFISTFTEVGPCFTDNVAGYWTFLWVVSKIPELIDTIFIVLRKRPLMLMHWYHHACTGYFSFVAYASGNAFMIWIVWLNFFIHSFMYSYYMLRSMRIRVPPQVAQIITGAQIVQFLITQAIMAYLAILCMTTNANYDVTLKAFLLGAFMEITYTMLWVQFYYVSYIDNGGKKYKDHQKLIKGNKAQ</sequence>
<dbReference type="InterPro" id="IPR002076">
    <property type="entry name" value="ELO_fam"/>
</dbReference>
<dbReference type="GO" id="GO:0034626">
    <property type="term" value="P:fatty acid elongation, polyunsaturated fatty acid"/>
    <property type="evidence" value="ECO:0007669"/>
    <property type="project" value="TreeGrafter"/>
</dbReference>
<comment type="catalytic activity">
    <reaction evidence="11">
        <text>a very-long-chain acyl-CoA + malonyl-CoA + H(+) = a very-long-chain 3-oxoacyl-CoA + CO2 + CoA</text>
        <dbReference type="Rhea" id="RHEA:32727"/>
        <dbReference type="ChEBI" id="CHEBI:15378"/>
        <dbReference type="ChEBI" id="CHEBI:16526"/>
        <dbReference type="ChEBI" id="CHEBI:57287"/>
        <dbReference type="ChEBI" id="CHEBI:57384"/>
        <dbReference type="ChEBI" id="CHEBI:90725"/>
        <dbReference type="ChEBI" id="CHEBI:90736"/>
        <dbReference type="EC" id="2.3.1.199"/>
    </reaction>
</comment>
<dbReference type="AlphaFoldDB" id="A0A183UYW7"/>
<evidence type="ECO:0000256" key="9">
    <source>
        <dbReference type="ARBA" id="ARBA00023136"/>
    </source>
</evidence>
<evidence type="ECO:0000256" key="4">
    <source>
        <dbReference type="ARBA" id="ARBA00022679"/>
    </source>
</evidence>
<evidence type="ECO:0000313" key="14">
    <source>
        <dbReference type="WBParaSite" id="TCNE_0001368701-mRNA-1"/>
    </source>
</evidence>
<keyword evidence="7" id="KW-1133">Transmembrane helix</keyword>
<evidence type="ECO:0000256" key="10">
    <source>
        <dbReference type="ARBA" id="ARBA00023160"/>
    </source>
</evidence>
<protein>
    <recommendedName>
        <fullName evidence="11">Elongation of very long chain fatty acids protein</fullName>
        <ecNumber evidence="11">2.3.1.199</ecNumber>
    </recommendedName>
    <alternativeName>
        <fullName evidence="11">Very-long-chain 3-oxoacyl-CoA synthase</fullName>
    </alternativeName>
</protein>
<evidence type="ECO:0000256" key="2">
    <source>
        <dbReference type="ARBA" id="ARBA00005194"/>
    </source>
</evidence>
<keyword evidence="9" id="KW-0472">Membrane</keyword>
<dbReference type="GO" id="GO:0009922">
    <property type="term" value="F:fatty acid elongase activity"/>
    <property type="evidence" value="ECO:0007669"/>
    <property type="project" value="UniProtKB-EC"/>
</dbReference>
<evidence type="ECO:0000256" key="11">
    <source>
        <dbReference type="RuleBase" id="RU361115"/>
    </source>
</evidence>
<dbReference type="PANTHER" id="PTHR11157">
    <property type="entry name" value="FATTY ACID ACYL TRANSFERASE-RELATED"/>
    <property type="match status" value="1"/>
</dbReference>
<gene>
    <name evidence="12" type="ORF">TCNE_LOCUS13687</name>
</gene>
<keyword evidence="8 11" id="KW-0443">Lipid metabolism</keyword>
<dbReference type="GO" id="GO:0042761">
    <property type="term" value="P:very long-chain fatty acid biosynthetic process"/>
    <property type="evidence" value="ECO:0007669"/>
    <property type="project" value="TreeGrafter"/>
</dbReference>
<dbReference type="GO" id="GO:0005789">
    <property type="term" value="C:endoplasmic reticulum membrane"/>
    <property type="evidence" value="ECO:0007669"/>
    <property type="project" value="TreeGrafter"/>
</dbReference>
<dbReference type="Proteomes" id="UP000050794">
    <property type="component" value="Unassembled WGS sequence"/>
</dbReference>
<proteinExistence type="inferred from homology"/>
<evidence type="ECO:0000256" key="3">
    <source>
        <dbReference type="ARBA" id="ARBA00022516"/>
    </source>
</evidence>
<accession>A0A183UYW7</accession>
<comment type="subcellular location">
    <subcellularLocation>
        <location evidence="1">Membrane</location>
        <topology evidence="1">Multi-pass membrane protein</topology>
    </subcellularLocation>
</comment>
<keyword evidence="10 11" id="KW-0275">Fatty acid biosynthesis</keyword>
<reference evidence="14" key="1">
    <citation type="submission" date="2016-06" db="UniProtKB">
        <authorList>
            <consortium name="WormBaseParasite"/>
        </authorList>
    </citation>
    <scope>IDENTIFICATION</scope>
</reference>
<evidence type="ECO:0000256" key="5">
    <source>
        <dbReference type="ARBA" id="ARBA00022692"/>
    </source>
</evidence>
<keyword evidence="6 11" id="KW-0276">Fatty acid metabolism</keyword>
<keyword evidence="3 11" id="KW-0444">Lipid biosynthesis</keyword>
<evidence type="ECO:0000256" key="6">
    <source>
        <dbReference type="ARBA" id="ARBA00022832"/>
    </source>
</evidence>